<keyword evidence="4" id="KW-0576">Peroxisome</keyword>
<keyword evidence="7" id="KW-1185">Reference proteome</keyword>
<gene>
    <name evidence="6" type="ORF">ONB1V03_LOCUS20431</name>
</gene>
<protein>
    <recommendedName>
        <fullName evidence="5">AMP-dependent synthetase/ligase domain-containing protein</fullName>
    </recommendedName>
</protein>
<evidence type="ECO:0000256" key="2">
    <source>
        <dbReference type="ARBA" id="ARBA00006432"/>
    </source>
</evidence>
<dbReference type="GO" id="GO:0016405">
    <property type="term" value="F:CoA-ligase activity"/>
    <property type="evidence" value="ECO:0007669"/>
    <property type="project" value="TreeGrafter"/>
</dbReference>
<dbReference type="PANTHER" id="PTHR24096:SF149">
    <property type="entry name" value="AMP-BINDING DOMAIN-CONTAINING PROTEIN-RELATED"/>
    <property type="match status" value="1"/>
</dbReference>
<keyword evidence="3" id="KW-0436">Ligase</keyword>
<evidence type="ECO:0000313" key="7">
    <source>
        <dbReference type="Proteomes" id="UP000728032"/>
    </source>
</evidence>
<feature type="domain" description="AMP-dependent synthetase/ligase" evidence="5">
    <location>
        <begin position="3"/>
        <end position="157"/>
    </location>
</feature>
<dbReference type="EMBL" id="CAJPVJ010034897">
    <property type="protein sequence ID" value="CAG2181010.1"/>
    <property type="molecule type" value="Genomic_DNA"/>
</dbReference>
<dbReference type="Proteomes" id="UP000728032">
    <property type="component" value="Unassembled WGS sequence"/>
</dbReference>
<dbReference type="EMBL" id="OC949722">
    <property type="protein sequence ID" value="CAD7663873.1"/>
    <property type="molecule type" value="Genomic_DNA"/>
</dbReference>
<comment type="similarity">
    <text evidence="2">Belongs to the ATP-dependent AMP-binding enzyme family.</text>
</comment>
<dbReference type="InterPro" id="IPR000873">
    <property type="entry name" value="AMP-dep_synth/lig_dom"/>
</dbReference>
<comment type="subcellular location">
    <subcellularLocation>
        <location evidence="1">Peroxisome</location>
    </subcellularLocation>
</comment>
<reference evidence="6" key="1">
    <citation type="submission" date="2020-11" db="EMBL/GenBank/DDBJ databases">
        <authorList>
            <person name="Tran Van P."/>
        </authorList>
    </citation>
    <scope>NUCLEOTIDE SEQUENCE</scope>
</reference>
<evidence type="ECO:0000256" key="1">
    <source>
        <dbReference type="ARBA" id="ARBA00004275"/>
    </source>
</evidence>
<proteinExistence type="inferred from homology"/>
<dbReference type="Gene3D" id="3.40.50.980">
    <property type="match status" value="1"/>
</dbReference>
<accession>A0A7R9R097</accession>
<evidence type="ECO:0000256" key="3">
    <source>
        <dbReference type="ARBA" id="ARBA00022598"/>
    </source>
</evidence>
<dbReference type="Gene3D" id="2.30.38.10">
    <property type="entry name" value="Luciferase, Domain 3"/>
    <property type="match status" value="1"/>
</dbReference>
<evidence type="ECO:0000256" key="4">
    <source>
        <dbReference type="ARBA" id="ARBA00023140"/>
    </source>
</evidence>
<dbReference type="OrthoDB" id="6493838at2759"/>
<dbReference type="PANTHER" id="PTHR24096">
    <property type="entry name" value="LONG-CHAIN-FATTY-ACID--COA LIGASE"/>
    <property type="match status" value="1"/>
</dbReference>
<sequence>MPYPMGHISGSSILPLQLCLGVKLIIYSDFTVDLLFRSIEKYRITFLPTFPSFGRKLIEGDLCQKYDLSSLKGVNTGGAAFPANIALAIIDRYQVQFREGYGMTEYLFICRGTAVDQPYIPGSAGPVSPGTELKVVDLHTGATLGPNTDGELCVRGNK</sequence>
<evidence type="ECO:0000259" key="5">
    <source>
        <dbReference type="Pfam" id="PF00501"/>
    </source>
</evidence>
<dbReference type="GO" id="GO:0005777">
    <property type="term" value="C:peroxisome"/>
    <property type="evidence" value="ECO:0007669"/>
    <property type="project" value="UniProtKB-SubCell"/>
</dbReference>
<feature type="non-terminal residue" evidence="6">
    <location>
        <position position="158"/>
    </location>
</feature>
<dbReference type="SUPFAM" id="SSF56801">
    <property type="entry name" value="Acetyl-CoA synthetase-like"/>
    <property type="match status" value="1"/>
</dbReference>
<dbReference type="Pfam" id="PF00501">
    <property type="entry name" value="AMP-binding"/>
    <property type="match status" value="1"/>
</dbReference>
<evidence type="ECO:0000313" key="6">
    <source>
        <dbReference type="EMBL" id="CAD7663873.1"/>
    </source>
</evidence>
<name>A0A7R9R097_9ACAR</name>
<organism evidence="6">
    <name type="scientific">Oppiella nova</name>
    <dbReference type="NCBI Taxonomy" id="334625"/>
    <lineage>
        <taxon>Eukaryota</taxon>
        <taxon>Metazoa</taxon>
        <taxon>Ecdysozoa</taxon>
        <taxon>Arthropoda</taxon>
        <taxon>Chelicerata</taxon>
        <taxon>Arachnida</taxon>
        <taxon>Acari</taxon>
        <taxon>Acariformes</taxon>
        <taxon>Sarcoptiformes</taxon>
        <taxon>Oribatida</taxon>
        <taxon>Brachypylina</taxon>
        <taxon>Oppioidea</taxon>
        <taxon>Oppiidae</taxon>
        <taxon>Oppiella</taxon>
    </lineage>
</organism>
<dbReference type="AlphaFoldDB" id="A0A7R9R097"/>